<evidence type="ECO:0000313" key="2">
    <source>
        <dbReference type="EMBL" id="ABN63987.1"/>
    </source>
</evidence>
<dbReference type="KEGG" id="sbl:Sbal_4438"/>
<keyword evidence="3" id="KW-1185">Reference proteome</keyword>
<organism evidence="2 3">
    <name type="scientific">Shewanella baltica (strain OS155 / ATCC BAA-1091)</name>
    <dbReference type="NCBI Taxonomy" id="325240"/>
    <lineage>
        <taxon>Bacteria</taxon>
        <taxon>Pseudomonadati</taxon>
        <taxon>Pseudomonadota</taxon>
        <taxon>Gammaproteobacteria</taxon>
        <taxon>Alteromonadales</taxon>
        <taxon>Shewanellaceae</taxon>
        <taxon>Shewanella</taxon>
    </lineage>
</organism>
<dbReference type="InterPro" id="IPR036265">
    <property type="entry name" value="HIT-like_sf"/>
</dbReference>
<dbReference type="Gene3D" id="3.30.428.10">
    <property type="entry name" value="HIT-like"/>
    <property type="match status" value="1"/>
</dbReference>
<dbReference type="HOGENOM" id="CLU_299941_0_0_6"/>
<evidence type="ECO:0000259" key="1">
    <source>
        <dbReference type="Pfam" id="PF12252"/>
    </source>
</evidence>
<dbReference type="Pfam" id="PF11969">
    <property type="entry name" value="DcpS_C"/>
    <property type="match status" value="1"/>
</dbReference>
<dbReference type="SUPFAM" id="SSF54197">
    <property type="entry name" value="HIT-like"/>
    <property type="match status" value="1"/>
</dbReference>
<proteinExistence type="predicted"/>
<dbReference type="AlphaFoldDB" id="A3DB74"/>
<dbReference type="OrthoDB" id="5647859at2"/>
<dbReference type="Proteomes" id="UP000001557">
    <property type="component" value="Plasmid pSbal02"/>
</dbReference>
<dbReference type="Pfam" id="PF12252">
    <property type="entry name" value="SidE_PDE"/>
    <property type="match status" value="1"/>
</dbReference>
<sequence length="999" mass="114002">MPPVTASVSLIKMSSLSSEAPKEQLTDLNSRIKSVRNIDDESVRNKCKLPELNKKSNDDSSWMTRIKKLDLKIKSKKNYKSLQANVGEQKKLKRDGQVYYTAEQIEKRNYLESLAKPLPEKMICFCFQDQKLVNDLVTKVTDPVEWGLKNEKPGIKPNRLGGRGLYVAKPSGLEQASRYAGRIKKSGGNPGLLTVHINKGAKFLDLTDKTLLGKLASKWKCSHEEAEHLASYLEPSAVCKFSGKDWLVIKTLENVELKHPHNDDFKIIKISESGKFDSVAKELIDSFKTVSYSSERSKEKSLGGKIKSAYINNNNYRRTESLNNENEDKFNATSKMVEYLEMYGDNDGFSLYVAEEINNFFSKKYQGNNVFDKLTSRVRKQNVSRYINGRKLNVYRPKHALAHGVRQGALSKDIVELISDKKYDGEMADWARGKLNNDCNFLKKIEFMSCFMRTGRKSEAATESRFYSSFLRRDANNFEKAARKTNLFSENEIITFKMALQPTQDGEINYDAKKLKLITKTAHRLDLRRLPHFDKERVQLLVASSLYGKEINHFNEMTATQLNGLNELWSKSGSYLQATGDRDLDIKGRNNFQNEFFTQAKNPIELVKAVNEVRSRFQETKSVRIKASLNKNLSELESKRTLDYYGIDVSPLSKDQIKRMLDQYGIDDNRKTLAVGKSVGHVDVLAMKGRPVSEAGLYISKQGINQYGDFDFVTKKTAKSYHVEDSFRVAFTGQHLDKLQKTYKKTPVTGFLKKFINKVDGAEHRNYLQNKALCDYLPPVDLNSNGHLIYPNPTYITKEYFTHPENLKNTKNGIQLLTWAVHPRNAAPLINEITAGEFHSLHKESSPSRFGLYTTSQLETERKTGLKSLTTILDLTKEDLPQLIALRKASHDQLVSKYNVDLNKDKVNMFFHFPVSIETATLHLHVFVNKGNLPLNEQRSFSIDEVINYLESGKSVKELILNRNDGVYYFPKKNIKAMPGMPHLQSDKTIDNLLLDIDN</sequence>
<dbReference type="InterPro" id="IPR021014">
    <property type="entry name" value="SidE_PDE"/>
</dbReference>
<name>A3DB74_SHEB5</name>
<feature type="domain" description="SidE PDE" evidence="1">
    <location>
        <begin position="358"/>
        <end position="582"/>
    </location>
</feature>
<keyword evidence="2" id="KW-0614">Plasmid</keyword>
<geneLocation type="plasmid" evidence="2 3">
    <name>pSbal02</name>
</geneLocation>
<protein>
    <recommendedName>
        <fullName evidence="1">SidE PDE domain-containing protein</fullName>
    </recommendedName>
</protein>
<dbReference type="RefSeq" id="WP_011840002.1">
    <property type="nucleotide sequence ID" value="NC_009036.1"/>
</dbReference>
<gene>
    <name evidence="2" type="ordered locus">Sbal_4438</name>
</gene>
<dbReference type="EMBL" id="CP000565">
    <property type="protein sequence ID" value="ABN63987.1"/>
    <property type="molecule type" value="Genomic_DNA"/>
</dbReference>
<evidence type="ECO:0000313" key="3">
    <source>
        <dbReference type="Proteomes" id="UP000001557"/>
    </source>
</evidence>
<accession>A3DB74</accession>
<reference evidence="2 3" key="1">
    <citation type="submission" date="2007-02" db="EMBL/GenBank/DDBJ databases">
        <title>Complete sequence of plasmid pSbal02 of Shewanella baltica OS155.</title>
        <authorList>
            <consortium name="US DOE Joint Genome Institute"/>
            <person name="Copeland A."/>
            <person name="Lucas S."/>
            <person name="Lapidus A."/>
            <person name="Barry K."/>
            <person name="Detter J.C."/>
            <person name="Glavina del Rio T."/>
            <person name="Hammon N."/>
            <person name="Israni S."/>
            <person name="Dalin E."/>
            <person name="Tice H."/>
            <person name="Pitluck S."/>
            <person name="Sims D.R."/>
            <person name="Brettin T."/>
            <person name="Bruce D."/>
            <person name="Han C."/>
            <person name="Tapia R."/>
            <person name="Brainard J."/>
            <person name="Schmutz J."/>
            <person name="Larimer F."/>
            <person name="Land M."/>
            <person name="Hauser L."/>
            <person name="Kyrpides N."/>
            <person name="Mikhailova N."/>
            <person name="Brettar I."/>
            <person name="Klappenbach J."/>
            <person name="Konstantinidis K."/>
            <person name="Rodrigues J."/>
            <person name="Tiedje J."/>
            <person name="Richardson P."/>
        </authorList>
    </citation>
    <scope>NUCLEOTIDE SEQUENCE [LARGE SCALE GENOMIC DNA]</scope>
    <source>
        <strain evidence="3">OS155 / ATCC BAA-1091</strain>
        <plasmid evidence="2 3">pSbal02</plasmid>
    </source>
</reference>